<dbReference type="Proteomes" id="UP001589890">
    <property type="component" value="Unassembled WGS sequence"/>
</dbReference>
<feature type="domain" description="Galactose-1-phosphate uridyl transferase N-terminal" evidence="16">
    <location>
        <begin position="111"/>
        <end position="185"/>
    </location>
</feature>
<keyword evidence="11 14" id="KW-0299">Galactose metabolism</keyword>
<dbReference type="RefSeq" id="WP_380051776.1">
    <property type="nucleotide sequence ID" value="NZ_JBHLTC010000032.1"/>
</dbReference>
<comment type="pathway">
    <text evidence="3 14">Carbohydrate metabolism; galactose metabolism.</text>
</comment>
<dbReference type="Pfam" id="PF01087">
    <property type="entry name" value="GalP_UDP_transf"/>
    <property type="match status" value="1"/>
</dbReference>
<evidence type="ECO:0000259" key="16">
    <source>
        <dbReference type="Pfam" id="PF01087"/>
    </source>
</evidence>
<evidence type="ECO:0000256" key="2">
    <source>
        <dbReference type="ARBA" id="ARBA00001947"/>
    </source>
</evidence>
<dbReference type="PIRSF" id="PIRSF000808">
    <property type="entry name" value="GalT"/>
    <property type="match status" value="1"/>
</dbReference>
<protein>
    <recommendedName>
        <fullName evidence="6 13">Galactose-1-phosphate uridylyltransferase</fullName>
        <ecNumber evidence="5 13">2.7.7.12</ecNumber>
    </recommendedName>
</protein>
<comment type="caution">
    <text evidence="18">The sequence shown here is derived from an EMBL/GenBank/DDBJ whole genome shotgun (WGS) entry which is preliminary data.</text>
</comment>
<dbReference type="InterPro" id="IPR019779">
    <property type="entry name" value="GalP_UDPtransf1_His-AS"/>
</dbReference>
<evidence type="ECO:0000313" key="19">
    <source>
        <dbReference type="Proteomes" id="UP001589890"/>
    </source>
</evidence>
<dbReference type="PROSITE" id="PS00117">
    <property type="entry name" value="GAL_P_UDP_TRANSF_I"/>
    <property type="match status" value="1"/>
</dbReference>
<comment type="cofactor">
    <cofactor evidence="2">
        <name>Zn(2+)</name>
        <dbReference type="ChEBI" id="CHEBI:29105"/>
    </cofactor>
</comment>
<dbReference type="NCBIfam" id="TIGR00209">
    <property type="entry name" value="galT_1"/>
    <property type="match status" value="1"/>
</dbReference>
<keyword evidence="19" id="KW-1185">Reference proteome</keyword>
<evidence type="ECO:0000256" key="15">
    <source>
        <dbReference type="SAM" id="MobiDB-lite"/>
    </source>
</evidence>
<keyword evidence="7 14" id="KW-0808">Transferase</keyword>
<dbReference type="GO" id="GO:0008108">
    <property type="term" value="F:UDP-glucose:hexose-1-phosphate uridylyltransferase activity"/>
    <property type="evidence" value="ECO:0007669"/>
    <property type="project" value="UniProtKB-EC"/>
</dbReference>
<accession>A0ABV6QRL7</accession>
<comment type="catalytic activity">
    <reaction evidence="1 14">
        <text>alpha-D-galactose 1-phosphate + UDP-alpha-D-glucose = alpha-D-glucose 1-phosphate + UDP-alpha-D-galactose</text>
        <dbReference type="Rhea" id="RHEA:13989"/>
        <dbReference type="ChEBI" id="CHEBI:58336"/>
        <dbReference type="ChEBI" id="CHEBI:58601"/>
        <dbReference type="ChEBI" id="CHEBI:58885"/>
        <dbReference type="ChEBI" id="CHEBI:66914"/>
        <dbReference type="EC" id="2.7.7.12"/>
    </reaction>
</comment>
<dbReference type="InterPro" id="IPR005850">
    <property type="entry name" value="GalP_Utransf_C"/>
</dbReference>
<organism evidence="18 19">
    <name type="scientific">Kribbella deserti</name>
    <dbReference type="NCBI Taxonomy" id="1926257"/>
    <lineage>
        <taxon>Bacteria</taxon>
        <taxon>Bacillati</taxon>
        <taxon>Actinomycetota</taxon>
        <taxon>Actinomycetes</taxon>
        <taxon>Propionibacteriales</taxon>
        <taxon>Kribbellaceae</taxon>
        <taxon>Kribbella</taxon>
    </lineage>
</organism>
<dbReference type="InterPro" id="IPR036265">
    <property type="entry name" value="HIT-like_sf"/>
</dbReference>
<comment type="similarity">
    <text evidence="4 14">Belongs to the galactose-1-phosphate uridylyltransferase type 1 family.</text>
</comment>
<evidence type="ECO:0000256" key="4">
    <source>
        <dbReference type="ARBA" id="ARBA00010951"/>
    </source>
</evidence>
<evidence type="ECO:0000256" key="13">
    <source>
        <dbReference type="NCBIfam" id="TIGR00209"/>
    </source>
</evidence>
<evidence type="ECO:0000313" key="18">
    <source>
        <dbReference type="EMBL" id="MFC0627286.1"/>
    </source>
</evidence>
<evidence type="ECO:0000259" key="17">
    <source>
        <dbReference type="Pfam" id="PF02744"/>
    </source>
</evidence>
<dbReference type="Gene3D" id="3.30.428.10">
    <property type="entry name" value="HIT-like"/>
    <property type="match status" value="2"/>
</dbReference>
<proteinExistence type="inferred from homology"/>
<evidence type="ECO:0000256" key="3">
    <source>
        <dbReference type="ARBA" id="ARBA00004947"/>
    </source>
</evidence>
<name>A0ABV6QRL7_9ACTN</name>
<keyword evidence="12 14" id="KW-0119">Carbohydrate metabolism</keyword>
<dbReference type="EC" id="2.7.7.12" evidence="5 13"/>
<feature type="domain" description="Galactose-1-phosphate uridyl transferase C-terminal" evidence="17">
    <location>
        <begin position="197"/>
        <end position="346"/>
    </location>
</feature>
<reference evidence="18 19" key="1">
    <citation type="submission" date="2024-09" db="EMBL/GenBank/DDBJ databases">
        <authorList>
            <person name="Sun Q."/>
            <person name="Mori K."/>
        </authorList>
    </citation>
    <scope>NUCLEOTIDE SEQUENCE [LARGE SCALE GENOMIC DNA]</scope>
    <source>
        <strain evidence="18 19">CGMCC 1.15906</strain>
    </source>
</reference>
<sequence length="348" mass="38773">MITTRGARRTDTSLSDGRDLFYFDVQDTPAREPVPDERGLPQPHPQVDLRTDPLTGDVITYATHRNTRTFMPPANQCPLCPSKPGNLTEIPAPDYQVAVFENRFPSFAGPGRCEVVCFTSDHNRSFTDLSMGQARLVVEAWADRTADLSARDDVEYVFCFENRGKEIGVTLSHPHGQIYGYPFLPPRIRTLMARAREHQEAKGSNLFADILAAERAAGTRVIAENGTWTAFVPEAARWPVEVHLYPNRQVADIAGLTATERDDFTQLYLDVLQRLDGLYGDALPYIAGWHPAPVRIDRDLGYLHLEVLSIRRSADKIKYLAGSESAMGAFISDTSPENVAEALRKVNA</sequence>
<gene>
    <name evidence="18" type="primary">galT</name>
    <name evidence="18" type="ORF">ACFFGN_24645</name>
</gene>
<evidence type="ECO:0000256" key="6">
    <source>
        <dbReference type="ARBA" id="ARBA00016340"/>
    </source>
</evidence>
<dbReference type="Pfam" id="PF02744">
    <property type="entry name" value="GalP_UDP_tr_C"/>
    <property type="match status" value="1"/>
</dbReference>
<feature type="region of interest" description="Disordered" evidence="15">
    <location>
        <begin position="29"/>
        <end position="52"/>
    </location>
</feature>
<dbReference type="InterPro" id="IPR001937">
    <property type="entry name" value="GalP_UDPtransf1"/>
</dbReference>
<evidence type="ECO:0000256" key="14">
    <source>
        <dbReference type="RuleBase" id="RU000506"/>
    </source>
</evidence>
<keyword evidence="9 14" id="KW-0479">Metal-binding</keyword>
<evidence type="ECO:0000256" key="8">
    <source>
        <dbReference type="ARBA" id="ARBA00022695"/>
    </source>
</evidence>
<keyword evidence="8 14" id="KW-0548">Nucleotidyltransferase</keyword>
<dbReference type="EMBL" id="JBHLTC010000032">
    <property type="protein sequence ID" value="MFC0627286.1"/>
    <property type="molecule type" value="Genomic_DNA"/>
</dbReference>
<evidence type="ECO:0000256" key="9">
    <source>
        <dbReference type="ARBA" id="ARBA00022723"/>
    </source>
</evidence>
<feature type="compositionally biased region" description="Basic and acidic residues" evidence="15">
    <location>
        <begin position="29"/>
        <end position="39"/>
    </location>
</feature>
<evidence type="ECO:0000256" key="5">
    <source>
        <dbReference type="ARBA" id="ARBA00012384"/>
    </source>
</evidence>
<evidence type="ECO:0000256" key="10">
    <source>
        <dbReference type="ARBA" id="ARBA00022833"/>
    </source>
</evidence>
<dbReference type="InterPro" id="IPR005849">
    <property type="entry name" value="GalP_Utransf_N"/>
</dbReference>
<evidence type="ECO:0000256" key="11">
    <source>
        <dbReference type="ARBA" id="ARBA00023144"/>
    </source>
</evidence>
<evidence type="ECO:0000256" key="1">
    <source>
        <dbReference type="ARBA" id="ARBA00001107"/>
    </source>
</evidence>
<dbReference type="PANTHER" id="PTHR11943">
    <property type="entry name" value="GALACTOSE-1-PHOSPHATE URIDYLYLTRANSFERASE"/>
    <property type="match status" value="1"/>
</dbReference>
<evidence type="ECO:0000256" key="12">
    <source>
        <dbReference type="ARBA" id="ARBA00023277"/>
    </source>
</evidence>
<dbReference type="PANTHER" id="PTHR11943:SF1">
    <property type="entry name" value="GALACTOSE-1-PHOSPHATE URIDYLYLTRANSFERASE"/>
    <property type="match status" value="1"/>
</dbReference>
<keyword evidence="10" id="KW-0862">Zinc</keyword>
<evidence type="ECO:0000256" key="7">
    <source>
        <dbReference type="ARBA" id="ARBA00022679"/>
    </source>
</evidence>
<dbReference type="SUPFAM" id="SSF54197">
    <property type="entry name" value="HIT-like"/>
    <property type="match status" value="2"/>
</dbReference>